<organism evidence="1 2">
    <name type="scientific">Vairimorpha apis BRL 01</name>
    <dbReference type="NCBI Taxonomy" id="1037528"/>
    <lineage>
        <taxon>Eukaryota</taxon>
        <taxon>Fungi</taxon>
        <taxon>Fungi incertae sedis</taxon>
        <taxon>Microsporidia</taxon>
        <taxon>Nosematidae</taxon>
        <taxon>Vairimorpha</taxon>
    </lineage>
</organism>
<dbReference type="EMBL" id="KE647116">
    <property type="protein sequence ID" value="EQB61630.1"/>
    <property type="molecule type" value="Genomic_DNA"/>
</dbReference>
<evidence type="ECO:0000313" key="1">
    <source>
        <dbReference type="EMBL" id="EQB61630.1"/>
    </source>
</evidence>
<accession>T0MKV3</accession>
<dbReference type="Proteomes" id="UP000053780">
    <property type="component" value="Unassembled WGS sequence"/>
</dbReference>
<dbReference type="VEuPathDB" id="MicrosporidiaDB:NAPIS_ORF00791"/>
<dbReference type="HOGENOM" id="CLU_473330_0_0_1"/>
<reference evidence="1 2" key="1">
    <citation type="journal article" date="2013" name="BMC Genomics">
        <title>Genome sequencing and comparative genomics of honey bee microsporidia, Nosema apis reveal novel insights into host-parasite interactions.</title>
        <authorList>
            <person name="Chen Yp."/>
            <person name="Pettis J.S."/>
            <person name="Zhao Y."/>
            <person name="Liu X."/>
            <person name="Tallon L.J."/>
            <person name="Sadzewicz L.D."/>
            <person name="Li R."/>
            <person name="Zheng H."/>
            <person name="Huang S."/>
            <person name="Zhang X."/>
            <person name="Hamilton M.C."/>
            <person name="Pernal S.F."/>
            <person name="Melathopoulos A.P."/>
            <person name="Yan X."/>
            <person name="Evans J.D."/>
        </authorList>
    </citation>
    <scope>NUCLEOTIDE SEQUENCE [LARGE SCALE GENOMIC DNA]</scope>
    <source>
        <strain evidence="1 2">BRL 01</strain>
    </source>
</reference>
<keyword evidence="2" id="KW-1185">Reference proteome</keyword>
<dbReference type="AlphaFoldDB" id="T0MKV3"/>
<protein>
    <submittedName>
        <fullName evidence="1">Uncharacterized protein</fullName>
    </submittedName>
</protein>
<sequence length="576" mass="68503">MIVQLKDAIELKDYILLDKNINYVTHEILILPEVIKINRHEKYNNNPLTLVIPLDNYIENNSQASSGIIEKIIDILDNFDDKDAYLYLNEDSLDEKFLIFKLNLSNLNINTIFEKIFHYYLSINYAKKEYKLFLNHILKHSNIFNIIIYNINKDKFFSSKHKSPKIFLKNHENISLAKDYYIFDTKLKLVDNKYIIDLKSGNFEIEPLIYKDIVKFFCILGNMTDDQYTICSNIFFVINDTIFARHVLQNLINSKKYYRKLILGQILYNFILISCDEMEMFITDKKTLKDTEEFLTEILSGMKCFLHHSLFYDFTVLFYLELSDLLSHEYEKKANSSKEFINKQNFLMYDKLDFKNTADISKEENTFEIKSYTYPMIKSSENFKSLNNTKKKSLYKQNTSTDKCNIKTENRRNSFISKNEKINNELSEIPEVSYLVVDEASTYAKKSEEHFFPFTLYALELNELKKTYAFTKYNQNYLNGNSMFNLTLKDDEYFLTSDFILYKFMLSDMADNNKIYKEFLVFLDEITTIIICHNSYSVFTDLSLMKKSKMYGFDFDSDNFFIDSSLFDMINQEFNF</sequence>
<proteinExistence type="predicted"/>
<gene>
    <name evidence="1" type="ORF">NAPIS_ORF00791</name>
</gene>
<evidence type="ECO:0000313" key="2">
    <source>
        <dbReference type="Proteomes" id="UP000053780"/>
    </source>
</evidence>
<name>T0MKV3_9MICR</name>